<name>A0ABW1ATK2_9RHOO</name>
<evidence type="ECO:0000256" key="1">
    <source>
        <dbReference type="ARBA" id="ARBA00004571"/>
    </source>
</evidence>
<evidence type="ECO:0000256" key="6">
    <source>
        <dbReference type="ARBA" id="ARBA00023136"/>
    </source>
</evidence>
<comment type="similarity">
    <text evidence="2">Belongs to the OmpP1/FadL family.</text>
</comment>
<dbReference type="RefSeq" id="WP_096449878.1">
    <property type="nucleotide sequence ID" value="NZ_JBHSOG010000049.1"/>
</dbReference>
<feature type="signal peptide" evidence="8">
    <location>
        <begin position="1"/>
        <end position="24"/>
    </location>
</feature>
<proteinExistence type="inferred from homology"/>
<dbReference type="EMBL" id="JBHSOG010000049">
    <property type="protein sequence ID" value="MFC5770373.1"/>
    <property type="molecule type" value="Genomic_DNA"/>
</dbReference>
<reference evidence="10" key="1">
    <citation type="journal article" date="2019" name="Int. J. Syst. Evol. Microbiol.">
        <title>The Global Catalogue of Microorganisms (GCM) 10K type strain sequencing project: providing services to taxonomists for standard genome sequencing and annotation.</title>
        <authorList>
            <consortium name="The Broad Institute Genomics Platform"/>
            <consortium name="The Broad Institute Genome Sequencing Center for Infectious Disease"/>
            <person name="Wu L."/>
            <person name="Ma J."/>
        </authorList>
    </citation>
    <scope>NUCLEOTIDE SEQUENCE [LARGE SCALE GENOMIC DNA]</scope>
    <source>
        <strain evidence="10">SHR3</strain>
    </source>
</reference>
<evidence type="ECO:0000256" key="3">
    <source>
        <dbReference type="ARBA" id="ARBA00022452"/>
    </source>
</evidence>
<dbReference type="InterPro" id="IPR005017">
    <property type="entry name" value="OMPP1/FadL/TodX"/>
</dbReference>
<evidence type="ECO:0000256" key="4">
    <source>
        <dbReference type="ARBA" id="ARBA00022692"/>
    </source>
</evidence>
<dbReference type="SUPFAM" id="SSF56935">
    <property type="entry name" value="Porins"/>
    <property type="match status" value="1"/>
</dbReference>
<accession>A0ABW1ATK2</accession>
<keyword evidence="3" id="KW-1134">Transmembrane beta strand</keyword>
<keyword evidence="4" id="KW-0812">Transmembrane</keyword>
<keyword evidence="6" id="KW-0472">Membrane</keyword>
<gene>
    <name evidence="9" type="ORF">ACFPTN_13400</name>
</gene>
<sequence>MRRSTISGVLAAALAAMASGPASAAGFQLLEQNASGIANAYAGSAAIAENASTIFFNPAGMTRLPARTLSVGLAAVRPSFRFSNEGSQTGVLNAGTSDAGGWAAIPNGYVSWALDKDVHVGVGLGAPFGLMTEYDDDWAGAAHSTKFDIKTYNINPSIAWRVNDKLSLGAGVNWQRMEVEYVRRTGIVPVGGFPLPASFATLDAASDAWGWNVGVLLELTSATRVGLSYRSSIDHELKGDLKVKGPSPLFNAARSSNAKADVELPDTVILSAVHKLGSRWELLGDISRTGWSSIKKVDIVRTSGLDNGAVAQVLTTDFQDSWRYALGASYQYNDAWKLKFGIAYDESPVKDARRRLTSLPDNDRTWFSFGGQWRAGKDSLLDLGVAYLYIPDTSIENRDARDPLKGLVKGEYDSSVWILGAQYSLSF</sequence>
<dbReference type="Gene3D" id="2.40.160.60">
    <property type="entry name" value="Outer membrane protein transport protein (OMPP1/FadL/TodX)"/>
    <property type="match status" value="1"/>
</dbReference>
<comment type="caution">
    <text evidence="9">The sequence shown here is derived from an EMBL/GenBank/DDBJ whole genome shotgun (WGS) entry which is preliminary data.</text>
</comment>
<dbReference type="PANTHER" id="PTHR35093">
    <property type="entry name" value="OUTER MEMBRANE PROTEIN NMB0088-RELATED"/>
    <property type="match status" value="1"/>
</dbReference>
<evidence type="ECO:0000256" key="2">
    <source>
        <dbReference type="ARBA" id="ARBA00008163"/>
    </source>
</evidence>
<evidence type="ECO:0000313" key="10">
    <source>
        <dbReference type="Proteomes" id="UP001595974"/>
    </source>
</evidence>
<dbReference type="PANTHER" id="PTHR35093:SF8">
    <property type="entry name" value="OUTER MEMBRANE PROTEIN NMB0088-RELATED"/>
    <property type="match status" value="1"/>
</dbReference>
<organism evidence="9 10">
    <name type="scientific">Thauera sinica</name>
    <dbReference type="NCBI Taxonomy" id="2665146"/>
    <lineage>
        <taxon>Bacteria</taxon>
        <taxon>Pseudomonadati</taxon>
        <taxon>Pseudomonadota</taxon>
        <taxon>Betaproteobacteria</taxon>
        <taxon>Rhodocyclales</taxon>
        <taxon>Zoogloeaceae</taxon>
        <taxon>Thauera</taxon>
    </lineage>
</organism>
<evidence type="ECO:0000313" key="9">
    <source>
        <dbReference type="EMBL" id="MFC5770373.1"/>
    </source>
</evidence>
<comment type="subcellular location">
    <subcellularLocation>
        <location evidence="1">Cell outer membrane</location>
        <topology evidence="1">Multi-pass membrane protein</topology>
    </subcellularLocation>
</comment>
<protein>
    <submittedName>
        <fullName evidence="9">OmpP1/FadL family transporter</fullName>
    </submittedName>
</protein>
<feature type="chain" id="PRO_5046439281" evidence="8">
    <location>
        <begin position="25"/>
        <end position="427"/>
    </location>
</feature>
<dbReference type="Pfam" id="PF03349">
    <property type="entry name" value="Toluene_X"/>
    <property type="match status" value="1"/>
</dbReference>
<keyword evidence="7" id="KW-0998">Cell outer membrane</keyword>
<keyword evidence="10" id="KW-1185">Reference proteome</keyword>
<evidence type="ECO:0000256" key="8">
    <source>
        <dbReference type="SAM" id="SignalP"/>
    </source>
</evidence>
<dbReference type="Proteomes" id="UP001595974">
    <property type="component" value="Unassembled WGS sequence"/>
</dbReference>
<evidence type="ECO:0000256" key="7">
    <source>
        <dbReference type="ARBA" id="ARBA00023237"/>
    </source>
</evidence>
<evidence type="ECO:0000256" key="5">
    <source>
        <dbReference type="ARBA" id="ARBA00022729"/>
    </source>
</evidence>
<keyword evidence="5 8" id="KW-0732">Signal</keyword>